<evidence type="ECO:0000259" key="4">
    <source>
        <dbReference type="Pfam" id="PF17853"/>
    </source>
</evidence>
<dbReference type="Pfam" id="PF17853">
    <property type="entry name" value="GGDEF_2"/>
    <property type="match status" value="1"/>
</dbReference>
<comment type="similarity">
    <text evidence="1">Belongs to the CdaR family.</text>
</comment>
<accession>A0A6J7I3R0</accession>
<dbReference type="InterPro" id="IPR042070">
    <property type="entry name" value="PucR_C-HTH_sf"/>
</dbReference>
<dbReference type="Pfam" id="PF05651">
    <property type="entry name" value="Diacid_rec"/>
    <property type="match status" value="1"/>
</dbReference>
<dbReference type="Gene3D" id="1.10.10.2840">
    <property type="entry name" value="PucR C-terminal helix-turn-helix domain"/>
    <property type="match status" value="1"/>
</dbReference>
<gene>
    <name evidence="5" type="ORF">UFOPK3662_00881</name>
</gene>
<dbReference type="InterPro" id="IPR008599">
    <property type="entry name" value="Diacid_rec"/>
</dbReference>
<feature type="domain" description="CdaR GGDEF-like" evidence="4">
    <location>
        <begin position="149"/>
        <end position="260"/>
    </location>
</feature>
<dbReference type="EMBL" id="CAFBMW010000005">
    <property type="protein sequence ID" value="CAB4925299.1"/>
    <property type="molecule type" value="Genomic_DNA"/>
</dbReference>
<proteinExistence type="inferred from homology"/>
<feature type="domain" description="Putative sugar diacid recognition" evidence="2">
    <location>
        <begin position="13"/>
        <end position="143"/>
    </location>
</feature>
<evidence type="ECO:0000259" key="2">
    <source>
        <dbReference type="Pfam" id="PF05651"/>
    </source>
</evidence>
<name>A0A6J7I3R0_9ZZZZ</name>
<dbReference type="InterPro" id="IPR051448">
    <property type="entry name" value="CdaR-like_regulators"/>
</dbReference>
<dbReference type="InterPro" id="IPR041522">
    <property type="entry name" value="CdaR_GGDEF"/>
</dbReference>
<evidence type="ECO:0000313" key="5">
    <source>
        <dbReference type="EMBL" id="CAB4925299.1"/>
    </source>
</evidence>
<dbReference type="Pfam" id="PF13556">
    <property type="entry name" value="HTH_30"/>
    <property type="match status" value="1"/>
</dbReference>
<sequence length="372" mass="40989">MHWNRHAGEVSILTEDVAQRIVDRTMAVIGRNVNVMDARGLILATGDPSRRHEQHEGALLAAQGDRAIVIDSEQSRLLRGVQPGVNVPLRHLGEVVGVIGISGDPTEVQVLADLIKVTAELIVEQAVALESGQRLRQEREDHLVALVQGKLDPEAAERRAVELGVADVRRRCTVVRPVRPTHTEALRSLQRGLGRRDDLLVARTRPDELAVWWPDGSASGHEVERALEASASDVVSIAGEAFAGPDALRRAWITAQDAWSVAQVGTDLYERRDLALVALLCGLRDDWRADPVSAPWRRLVAADPHGELRLTLRAWFDQDMSPQRCAAALHVHRNTLRARLHRIEQVTGLELGRVPSLLQLYLGPLLVSDPTP</sequence>
<dbReference type="PANTHER" id="PTHR33744:SF15">
    <property type="entry name" value="CARBOHYDRATE DIACID REGULATOR"/>
    <property type="match status" value="1"/>
</dbReference>
<reference evidence="5" key="1">
    <citation type="submission" date="2020-05" db="EMBL/GenBank/DDBJ databases">
        <authorList>
            <person name="Chiriac C."/>
            <person name="Salcher M."/>
            <person name="Ghai R."/>
            <person name="Kavagutti S V."/>
        </authorList>
    </citation>
    <scope>NUCLEOTIDE SEQUENCE</scope>
</reference>
<evidence type="ECO:0000259" key="3">
    <source>
        <dbReference type="Pfam" id="PF13556"/>
    </source>
</evidence>
<dbReference type="InterPro" id="IPR025736">
    <property type="entry name" value="PucR_C-HTH_dom"/>
</dbReference>
<organism evidence="5">
    <name type="scientific">freshwater metagenome</name>
    <dbReference type="NCBI Taxonomy" id="449393"/>
    <lineage>
        <taxon>unclassified sequences</taxon>
        <taxon>metagenomes</taxon>
        <taxon>ecological metagenomes</taxon>
    </lineage>
</organism>
<evidence type="ECO:0000256" key="1">
    <source>
        <dbReference type="ARBA" id="ARBA00006754"/>
    </source>
</evidence>
<dbReference type="PANTHER" id="PTHR33744">
    <property type="entry name" value="CARBOHYDRATE DIACID REGULATOR"/>
    <property type="match status" value="1"/>
</dbReference>
<feature type="domain" description="PucR C-terminal helix-turn-helix" evidence="3">
    <location>
        <begin position="309"/>
        <end position="362"/>
    </location>
</feature>
<dbReference type="AlphaFoldDB" id="A0A6J7I3R0"/>
<protein>
    <submittedName>
        <fullName evidence="5">Unannotated protein</fullName>
    </submittedName>
</protein>